<protein>
    <recommendedName>
        <fullName evidence="4">Basic proline-rich protein</fullName>
    </recommendedName>
</protein>
<feature type="region of interest" description="Disordered" evidence="1">
    <location>
        <begin position="295"/>
        <end position="383"/>
    </location>
</feature>
<reference evidence="2" key="1">
    <citation type="submission" date="2021-12" db="EMBL/GenBank/DDBJ databases">
        <title>Curvularia clavata genome.</title>
        <authorList>
            <person name="Cao Y."/>
        </authorList>
    </citation>
    <scope>NUCLEOTIDE SEQUENCE</scope>
    <source>
        <strain evidence="2">Yc1106</strain>
    </source>
</reference>
<proteinExistence type="predicted"/>
<organism evidence="2 3">
    <name type="scientific">Curvularia clavata</name>
    <dbReference type="NCBI Taxonomy" id="95742"/>
    <lineage>
        <taxon>Eukaryota</taxon>
        <taxon>Fungi</taxon>
        <taxon>Dikarya</taxon>
        <taxon>Ascomycota</taxon>
        <taxon>Pezizomycotina</taxon>
        <taxon>Dothideomycetes</taxon>
        <taxon>Pleosporomycetidae</taxon>
        <taxon>Pleosporales</taxon>
        <taxon>Pleosporineae</taxon>
        <taxon>Pleosporaceae</taxon>
        <taxon>Curvularia</taxon>
    </lineage>
</organism>
<accession>A0A9Q8Z9W3</accession>
<dbReference type="AlphaFoldDB" id="A0A9Q8Z9W3"/>
<feature type="compositionally biased region" description="Acidic residues" evidence="1">
    <location>
        <begin position="320"/>
        <end position="332"/>
    </location>
</feature>
<evidence type="ECO:0008006" key="4">
    <source>
        <dbReference type="Google" id="ProtNLM"/>
    </source>
</evidence>
<evidence type="ECO:0000313" key="2">
    <source>
        <dbReference type="EMBL" id="USP78345.1"/>
    </source>
</evidence>
<dbReference type="EMBL" id="CP089277">
    <property type="protein sequence ID" value="USP78345.1"/>
    <property type="molecule type" value="Genomic_DNA"/>
</dbReference>
<name>A0A9Q8Z9W3_CURCL</name>
<evidence type="ECO:0000256" key="1">
    <source>
        <dbReference type="SAM" id="MobiDB-lite"/>
    </source>
</evidence>
<dbReference type="VEuPathDB" id="FungiDB:yc1106_05619"/>
<feature type="compositionally biased region" description="Basic and acidic residues" evidence="1">
    <location>
        <begin position="333"/>
        <end position="364"/>
    </location>
</feature>
<dbReference type="OrthoDB" id="5400063at2759"/>
<feature type="region of interest" description="Disordered" evidence="1">
    <location>
        <begin position="1"/>
        <end position="204"/>
    </location>
</feature>
<feature type="compositionally biased region" description="Low complexity" evidence="1">
    <location>
        <begin position="295"/>
        <end position="318"/>
    </location>
</feature>
<evidence type="ECO:0000313" key="3">
    <source>
        <dbReference type="Proteomes" id="UP001056012"/>
    </source>
</evidence>
<keyword evidence="3" id="KW-1185">Reference proteome</keyword>
<sequence length="398" mass="41828">MTAANPSSSPPPAASQLTHDDDSAATFAPTAPTAPPAPAPTPPAPPTSAPAALEIPSSSDHQIAPPPPQDTPSTMGESAAFARQPASSSSTTMSSRRPTTPRAQTDPQPDALASLSTYQPNTLPYARPHLRSRSGSAIPMARAHSLPTSMQPTGSLMLPSSPVPLTRPTSPLRSPKRTRSPRALESRPHTAGPPERYGSAIRPVSMGSFDGAPSVCDISEDAELELTPRVGTALSNLYSSTGSLSRRRRPVSPLYHVSIPFGTAPTSNPLVTTPTSTASSPLFAPARFNENYPASLASSSVPSTPTSMRSRSPSISSLETIEDSPDAEEEAIEADRIARLKAAADREDGGDARRSSLDGPEGRGRSSMGFGKRDSRKRWSVCGAERRGDLDLETIWED</sequence>
<gene>
    <name evidence="2" type="ORF">yc1106_05619</name>
</gene>
<feature type="compositionally biased region" description="Pro residues" evidence="1">
    <location>
        <begin position="32"/>
        <end position="48"/>
    </location>
</feature>
<dbReference type="Proteomes" id="UP001056012">
    <property type="component" value="Chromosome 4"/>
</dbReference>
<feature type="compositionally biased region" description="Low complexity" evidence="1">
    <location>
        <begin position="85"/>
        <end position="103"/>
    </location>
</feature>